<keyword evidence="2" id="KW-0328">Glycosyltransferase</keyword>
<dbReference type="SUPFAM" id="SSF53756">
    <property type="entry name" value="UDP-Glycosyltransferase/glycogen phosphorylase"/>
    <property type="match status" value="1"/>
</dbReference>
<dbReference type="PANTHER" id="PTHR46656:SF3">
    <property type="entry name" value="PUTATIVE-RELATED"/>
    <property type="match status" value="1"/>
</dbReference>
<gene>
    <name evidence="2" type="ORF">DK869_05455</name>
</gene>
<comment type="caution">
    <text evidence="2">The sequence shown here is derived from an EMBL/GenBank/DDBJ whole genome shotgun (WGS) entry which is preliminary data.</text>
</comment>
<organism evidence="2 3">
    <name type="scientific">Commensalibacter melissae</name>
    <dbReference type="NCBI Taxonomy" id="2070537"/>
    <lineage>
        <taxon>Bacteria</taxon>
        <taxon>Pseudomonadati</taxon>
        <taxon>Pseudomonadota</taxon>
        <taxon>Alphaproteobacteria</taxon>
        <taxon>Acetobacterales</taxon>
        <taxon>Acetobacteraceae</taxon>
    </lineage>
</organism>
<dbReference type="Proteomes" id="UP000247565">
    <property type="component" value="Unassembled WGS sequence"/>
</dbReference>
<keyword evidence="2" id="KW-0808">Transferase</keyword>
<proteinExistence type="predicted"/>
<dbReference type="PANTHER" id="PTHR46656">
    <property type="entry name" value="PUTATIVE-RELATED"/>
    <property type="match status" value="1"/>
</dbReference>
<reference evidence="2 3" key="1">
    <citation type="submission" date="2018-05" db="EMBL/GenBank/DDBJ databases">
        <title>Reference genomes for bee gut microbiota database.</title>
        <authorList>
            <person name="Ellegaard K.M."/>
        </authorList>
    </citation>
    <scope>NUCLEOTIDE SEQUENCE [LARGE SCALE GENOMIC DNA]</scope>
    <source>
        <strain evidence="2 3">ESL0284</strain>
    </source>
</reference>
<dbReference type="InterPro" id="IPR001296">
    <property type="entry name" value="Glyco_trans_1"/>
</dbReference>
<evidence type="ECO:0000313" key="3">
    <source>
        <dbReference type="Proteomes" id="UP000247565"/>
    </source>
</evidence>
<dbReference type="OrthoDB" id="118340at2"/>
<evidence type="ECO:0000313" key="2">
    <source>
        <dbReference type="EMBL" id="PXZ00834.1"/>
    </source>
</evidence>
<dbReference type="EMBL" id="QGLT01000002">
    <property type="protein sequence ID" value="PXZ00834.1"/>
    <property type="molecule type" value="Genomic_DNA"/>
</dbReference>
<dbReference type="AlphaFoldDB" id="A0A318N236"/>
<name>A0A318N236_9PROT</name>
<protein>
    <submittedName>
        <fullName evidence="2">Mannosyltransferase</fullName>
    </submittedName>
</protein>
<dbReference type="Gene3D" id="3.40.50.2000">
    <property type="entry name" value="Glycogen Phosphorylase B"/>
    <property type="match status" value="1"/>
</dbReference>
<evidence type="ECO:0000259" key="1">
    <source>
        <dbReference type="Pfam" id="PF00534"/>
    </source>
</evidence>
<keyword evidence="3" id="KW-1185">Reference proteome</keyword>
<dbReference type="Pfam" id="PF00534">
    <property type="entry name" value="Glycos_transf_1"/>
    <property type="match status" value="1"/>
</dbReference>
<sequence>MQIQPFHKLWRLLPPYQRRFYLSKVGEILAPSISSEPFCDQSVIIIGEFSKASGLGEGARIMYNALKNENVTVQKIDIDPYGFSYTKYKEACRILSVYPYASLIFHINAPQLAFALLNLPRFLLKNRKIIGYWAWELEILPKEWEVGFRFVHEIWVPSRFVAKAVKHWANKYQKKITVVPHPIAAYPVAIASSLTRESLGLPQATLNILTSFNLSSSFVRKNPIAAIRSFRKACETIAHDKISLILKVSYINDFRQDFNELKKAIDGQKNIILYTNLLTTEENRALIFHSDIILSLHRSEGFGLVPAEAMQYGKAVISTNWSATSEYIDENCGVPVNYKLIPVKDPRKVYELPNALWAEPDIEFAAKKINELFYNENYRNNLGVLSKNKIKTIFNSKFLKKRFNNYLVRNNG</sequence>
<feature type="domain" description="Glycosyl transferase family 1" evidence="1">
    <location>
        <begin position="221"/>
        <end position="354"/>
    </location>
</feature>
<dbReference type="RefSeq" id="WP_110438974.1">
    <property type="nucleotide sequence ID" value="NZ_QGLT01000002.1"/>
</dbReference>
<dbReference type="GO" id="GO:0016757">
    <property type="term" value="F:glycosyltransferase activity"/>
    <property type="evidence" value="ECO:0007669"/>
    <property type="project" value="UniProtKB-KW"/>
</dbReference>
<accession>A0A318N236</accession>